<dbReference type="PIRSF" id="PIRSF000463">
    <property type="entry name" value="GlgB"/>
    <property type="match status" value="1"/>
</dbReference>
<comment type="similarity">
    <text evidence="3">Belongs to the glycosyl hydrolase 13 family. GlgB subfamily.</text>
</comment>
<dbReference type="GO" id="GO:0003844">
    <property type="term" value="F:1,4-alpha-glucan branching enzyme activity"/>
    <property type="evidence" value="ECO:0007669"/>
    <property type="project" value="UniProtKB-EC"/>
</dbReference>
<dbReference type="PANTHER" id="PTHR43651">
    <property type="entry name" value="1,4-ALPHA-GLUCAN-BRANCHING ENZYME"/>
    <property type="match status" value="1"/>
</dbReference>
<dbReference type="FunFam" id="2.60.40.1180:FF:000002">
    <property type="entry name" value="1,4-alpha-glucan branching enzyme GlgB"/>
    <property type="match status" value="1"/>
</dbReference>
<evidence type="ECO:0000256" key="2">
    <source>
        <dbReference type="ARBA" id="ARBA00004964"/>
    </source>
</evidence>
<dbReference type="SUPFAM" id="SSF81296">
    <property type="entry name" value="E set domains"/>
    <property type="match status" value="2"/>
</dbReference>
<organism evidence="11">
    <name type="scientific">marine sediment metagenome</name>
    <dbReference type="NCBI Taxonomy" id="412755"/>
    <lineage>
        <taxon>unclassified sequences</taxon>
        <taxon>metagenomes</taxon>
        <taxon>ecological metagenomes</taxon>
    </lineage>
</organism>
<comment type="pathway">
    <text evidence="2">Glycan biosynthesis; glycogen biosynthesis.</text>
</comment>
<dbReference type="GO" id="GO:0043169">
    <property type="term" value="F:cation binding"/>
    <property type="evidence" value="ECO:0007669"/>
    <property type="project" value="InterPro"/>
</dbReference>
<dbReference type="SMART" id="SM00642">
    <property type="entry name" value="Aamy"/>
    <property type="match status" value="1"/>
</dbReference>
<dbReference type="InterPro" id="IPR004193">
    <property type="entry name" value="Glyco_hydro_13_N"/>
</dbReference>
<dbReference type="Pfam" id="PF00128">
    <property type="entry name" value="Alpha-amylase"/>
    <property type="match status" value="1"/>
</dbReference>
<evidence type="ECO:0000313" key="11">
    <source>
        <dbReference type="EMBL" id="KKO09557.1"/>
    </source>
</evidence>
<dbReference type="InterPro" id="IPR006048">
    <property type="entry name" value="A-amylase/branching_C"/>
</dbReference>
<evidence type="ECO:0000256" key="1">
    <source>
        <dbReference type="ARBA" id="ARBA00000826"/>
    </source>
</evidence>
<dbReference type="Pfam" id="PF22019">
    <property type="entry name" value="GlgB_N"/>
    <property type="match status" value="1"/>
</dbReference>
<dbReference type="CDD" id="cd11322">
    <property type="entry name" value="AmyAc_Glg_BE"/>
    <property type="match status" value="1"/>
</dbReference>
<keyword evidence="7" id="KW-0808">Transferase</keyword>
<dbReference type="NCBIfam" id="TIGR01515">
    <property type="entry name" value="branching_enzym"/>
    <property type="match status" value="1"/>
</dbReference>
<gene>
    <name evidence="11" type="ORF">LCGC14_0030500</name>
</gene>
<dbReference type="Gene3D" id="2.60.40.1180">
    <property type="entry name" value="Golgi alpha-mannosidase II"/>
    <property type="match status" value="1"/>
</dbReference>
<comment type="caution">
    <text evidence="11">The sequence shown here is derived from an EMBL/GenBank/DDBJ whole genome shotgun (WGS) entry which is preliminary data.</text>
</comment>
<sequence length="739" mass="84159">MMDSQTSGGTDLHIAAVDAQALVRAEHTNPFSILGPHTRGEVSVVRTYQPNALNVELINGQSGESLGQMEQPQIPGLFVGHISPGQAYRLRIRWANGVQETEDPYSFGLLLGEMDMYLFSEGNHRDLAHCFGAQVMTIGDIPGVRFAVWAPNARRVSVVGEFNSWDGRRHPMRQRHPSGVWEIFIPRLRPGEVYKYEILGAHGVLPLRADPVALATEMPPATGSVVAEPLQYPWQDHEWMLHRKEHQGHQAPVSIYELHAGSWQREDGDGRLYNWYELADRLIPYIKDLGFTHIELMPIMEHPFGGSWGYQLLSQFAPSARYGSPHDFAAFVDSCHRAGIGVILDWVPAHFPTDAHGLGKFDGTALYEYDHPFEGFHQDWDTYIYNLGRIEVHGFMLASALHWLRQFHVDALRVDAVASMLYRDYSRKHDEWIPNKHGGRENLEVIDFLRHLNDVVDTEAPGALVIAEESTAFPGVSHPTREGGLGFEYKWNMGWMHDSLKYMSEETINRRYHHHQLTFGLLYAFTENFILPISHDEVVHGKKSLLDKMPGDRWQKFANLRLYLSFMWSHPGKKLLFMGCEFGSWREWNHDHELDWYLLRYPEHQGVQTLVKDLNRLYREEPALHQLDCKEQGFQWLIGDDEHNSVYAFLRKGETSVPVLVVHNFTPVPRDNYRVGVPLEGAWTVLLNSDAEQYAGSNAGCSTEVMTEDQVSHGQPCSVMLDLPPLGTLILRPQAGDLA</sequence>
<dbReference type="InterPro" id="IPR037439">
    <property type="entry name" value="Branching_enzy"/>
</dbReference>
<evidence type="ECO:0000256" key="4">
    <source>
        <dbReference type="ARBA" id="ARBA00012541"/>
    </source>
</evidence>
<keyword evidence="5" id="KW-0321">Glycogen metabolism</keyword>
<evidence type="ECO:0000256" key="3">
    <source>
        <dbReference type="ARBA" id="ARBA00009000"/>
    </source>
</evidence>
<evidence type="ECO:0000256" key="5">
    <source>
        <dbReference type="ARBA" id="ARBA00022600"/>
    </source>
</evidence>
<evidence type="ECO:0000259" key="10">
    <source>
        <dbReference type="SMART" id="SM00642"/>
    </source>
</evidence>
<reference evidence="11" key="1">
    <citation type="journal article" date="2015" name="Nature">
        <title>Complex archaea that bridge the gap between prokaryotes and eukaryotes.</title>
        <authorList>
            <person name="Spang A."/>
            <person name="Saw J.H."/>
            <person name="Jorgensen S.L."/>
            <person name="Zaremba-Niedzwiedzka K."/>
            <person name="Martijn J."/>
            <person name="Lind A.E."/>
            <person name="van Eijk R."/>
            <person name="Schleper C."/>
            <person name="Guy L."/>
            <person name="Ettema T.J."/>
        </authorList>
    </citation>
    <scope>NUCLEOTIDE SEQUENCE</scope>
</reference>
<dbReference type="InterPro" id="IPR044143">
    <property type="entry name" value="GlgB_N_E_set_prok"/>
</dbReference>
<dbReference type="GO" id="GO:0004553">
    <property type="term" value="F:hydrolase activity, hydrolyzing O-glycosyl compounds"/>
    <property type="evidence" value="ECO:0007669"/>
    <property type="project" value="InterPro"/>
</dbReference>
<dbReference type="InterPro" id="IPR054169">
    <property type="entry name" value="GlgB_N"/>
</dbReference>
<dbReference type="PANTHER" id="PTHR43651:SF3">
    <property type="entry name" value="1,4-ALPHA-GLUCAN-BRANCHING ENZYME"/>
    <property type="match status" value="1"/>
</dbReference>
<evidence type="ECO:0000256" key="8">
    <source>
        <dbReference type="ARBA" id="ARBA00023056"/>
    </source>
</evidence>
<feature type="domain" description="Glycosyl hydrolase family 13 catalytic" evidence="10">
    <location>
        <begin position="257"/>
        <end position="604"/>
    </location>
</feature>
<dbReference type="InterPro" id="IPR006407">
    <property type="entry name" value="GlgB"/>
</dbReference>
<dbReference type="InterPro" id="IPR017853">
    <property type="entry name" value="GH"/>
</dbReference>
<dbReference type="FunFam" id="2.60.40.10:FF:000169">
    <property type="entry name" value="1,4-alpha-glucan branching enzyme GlgB"/>
    <property type="match status" value="1"/>
</dbReference>
<name>A0A0F9YBG5_9ZZZZ</name>
<dbReference type="GO" id="GO:0005978">
    <property type="term" value="P:glycogen biosynthetic process"/>
    <property type="evidence" value="ECO:0007669"/>
    <property type="project" value="UniProtKB-UniPathway"/>
</dbReference>
<dbReference type="UniPathway" id="UPA00164"/>
<dbReference type="CDD" id="cd02855">
    <property type="entry name" value="E_set_GBE_prok_N"/>
    <property type="match status" value="1"/>
</dbReference>
<dbReference type="NCBIfam" id="NF008967">
    <property type="entry name" value="PRK12313.1"/>
    <property type="match status" value="1"/>
</dbReference>
<dbReference type="InterPro" id="IPR013783">
    <property type="entry name" value="Ig-like_fold"/>
</dbReference>
<dbReference type="AlphaFoldDB" id="A0A0F9YBG5"/>
<dbReference type="Gene3D" id="2.60.40.10">
    <property type="entry name" value="Immunoglobulins"/>
    <property type="match status" value="2"/>
</dbReference>
<dbReference type="Pfam" id="PF02922">
    <property type="entry name" value="CBM_48"/>
    <property type="match status" value="1"/>
</dbReference>
<proteinExistence type="inferred from homology"/>
<dbReference type="InterPro" id="IPR014756">
    <property type="entry name" value="Ig_E-set"/>
</dbReference>
<dbReference type="InterPro" id="IPR013780">
    <property type="entry name" value="Glyco_hydro_b"/>
</dbReference>
<dbReference type="HAMAP" id="MF_00685">
    <property type="entry name" value="GlgB"/>
    <property type="match status" value="1"/>
</dbReference>
<keyword evidence="6" id="KW-0328">Glycosyltransferase</keyword>
<dbReference type="EC" id="2.4.1.18" evidence="4"/>
<dbReference type="FunFam" id="3.20.20.80:FF:000003">
    <property type="entry name" value="1,4-alpha-glucan branching enzyme GlgB"/>
    <property type="match status" value="1"/>
</dbReference>
<evidence type="ECO:0000256" key="7">
    <source>
        <dbReference type="ARBA" id="ARBA00022679"/>
    </source>
</evidence>
<evidence type="ECO:0000256" key="9">
    <source>
        <dbReference type="ARBA" id="ARBA00023277"/>
    </source>
</evidence>
<dbReference type="InterPro" id="IPR006047">
    <property type="entry name" value="GH13_cat_dom"/>
</dbReference>
<keyword evidence="9" id="KW-0119">Carbohydrate metabolism</keyword>
<dbReference type="Gene3D" id="3.20.20.80">
    <property type="entry name" value="Glycosidases"/>
    <property type="match status" value="1"/>
</dbReference>
<dbReference type="EMBL" id="LAZR01000006">
    <property type="protein sequence ID" value="KKO09557.1"/>
    <property type="molecule type" value="Genomic_DNA"/>
</dbReference>
<dbReference type="Pfam" id="PF02806">
    <property type="entry name" value="Alpha-amylase_C"/>
    <property type="match status" value="1"/>
</dbReference>
<comment type="catalytic activity">
    <reaction evidence="1">
        <text>Transfers a segment of a (1-&gt;4)-alpha-D-glucan chain to a primary hydroxy group in a similar glucan chain.</text>
        <dbReference type="EC" id="2.4.1.18"/>
    </reaction>
</comment>
<dbReference type="SUPFAM" id="SSF51445">
    <property type="entry name" value="(Trans)glycosidases"/>
    <property type="match status" value="1"/>
</dbReference>
<protein>
    <recommendedName>
        <fullName evidence="4">1,4-alpha-glucan branching enzyme</fullName>
        <ecNumber evidence="4">2.4.1.18</ecNumber>
    </recommendedName>
</protein>
<dbReference type="NCBIfam" id="NF003811">
    <property type="entry name" value="PRK05402.1"/>
    <property type="match status" value="1"/>
</dbReference>
<dbReference type="GO" id="GO:0005829">
    <property type="term" value="C:cytosol"/>
    <property type="evidence" value="ECO:0007669"/>
    <property type="project" value="TreeGrafter"/>
</dbReference>
<accession>A0A0F9YBG5</accession>
<keyword evidence="8" id="KW-0320">Glycogen biosynthesis</keyword>
<evidence type="ECO:0000256" key="6">
    <source>
        <dbReference type="ARBA" id="ARBA00022676"/>
    </source>
</evidence>
<dbReference type="SUPFAM" id="SSF51011">
    <property type="entry name" value="Glycosyl hydrolase domain"/>
    <property type="match status" value="1"/>
</dbReference>